<evidence type="ECO:0000313" key="3">
    <source>
        <dbReference type="Proteomes" id="UP000182658"/>
    </source>
</evidence>
<dbReference type="AlphaFoldDB" id="A0A1J7J6N5"/>
<feature type="compositionally biased region" description="Basic and acidic residues" evidence="1">
    <location>
        <begin position="184"/>
        <end position="194"/>
    </location>
</feature>
<accession>A0A1J7J6N5</accession>
<sequence length="208" mass="23077">MALPECRGNDELPTMHAHLCGKSLEKLESSCTKLKSSSKQTRPEHVRIMIGESSLACQSRQQKFATPLVCCRPPAWDPHADSRQFLHETISSLISLAFPLSATDAGAMLGRSGEQVALAGLQGGTSRRPRRLFQAQVSLSAKDVISSKRQAPKSGSMPYQLGHRSGLEPQCRYQDRGWQATWQPRDRERLERQGRSATSQIVPNGRDR</sequence>
<organism evidence="2 3">
    <name type="scientific">Coniochaeta ligniaria NRRL 30616</name>
    <dbReference type="NCBI Taxonomy" id="1408157"/>
    <lineage>
        <taxon>Eukaryota</taxon>
        <taxon>Fungi</taxon>
        <taxon>Dikarya</taxon>
        <taxon>Ascomycota</taxon>
        <taxon>Pezizomycotina</taxon>
        <taxon>Sordariomycetes</taxon>
        <taxon>Sordariomycetidae</taxon>
        <taxon>Coniochaetales</taxon>
        <taxon>Coniochaetaceae</taxon>
        <taxon>Coniochaeta</taxon>
    </lineage>
</organism>
<keyword evidence="3" id="KW-1185">Reference proteome</keyword>
<name>A0A1J7J6N5_9PEZI</name>
<evidence type="ECO:0000256" key="1">
    <source>
        <dbReference type="SAM" id="MobiDB-lite"/>
    </source>
</evidence>
<protein>
    <submittedName>
        <fullName evidence="2">Uncharacterized protein</fullName>
    </submittedName>
</protein>
<dbReference type="InParanoid" id="A0A1J7J6N5"/>
<reference evidence="2 3" key="1">
    <citation type="submission" date="2016-10" db="EMBL/GenBank/DDBJ databases">
        <title>Draft genome sequence of Coniochaeta ligniaria NRRL30616, a lignocellulolytic fungus for bioabatement of inhibitors in plant biomass hydrolysates.</title>
        <authorList>
            <consortium name="DOE Joint Genome Institute"/>
            <person name="Jimenez D.J."/>
            <person name="Hector R.E."/>
            <person name="Riley R."/>
            <person name="Sun H."/>
            <person name="Grigoriev I.V."/>
            <person name="Van Elsas J.D."/>
            <person name="Nichols N.N."/>
        </authorList>
    </citation>
    <scope>NUCLEOTIDE SEQUENCE [LARGE SCALE GENOMIC DNA]</scope>
    <source>
        <strain evidence="2 3">NRRL 30616</strain>
    </source>
</reference>
<evidence type="ECO:0000313" key="2">
    <source>
        <dbReference type="EMBL" id="OIW24820.1"/>
    </source>
</evidence>
<dbReference type="EMBL" id="KV875102">
    <property type="protein sequence ID" value="OIW24820.1"/>
    <property type="molecule type" value="Genomic_DNA"/>
</dbReference>
<dbReference type="Proteomes" id="UP000182658">
    <property type="component" value="Unassembled WGS sequence"/>
</dbReference>
<gene>
    <name evidence="2" type="ORF">CONLIGDRAFT_69459</name>
</gene>
<proteinExistence type="predicted"/>
<feature type="region of interest" description="Disordered" evidence="1">
    <location>
        <begin position="144"/>
        <end position="208"/>
    </location>
</feature>